<evidence type="ECO:0000256" key="3">
    <source>
        <dbReference type="ARBA" id="ARBA00022679"/>
    </source>
</evidence>
<dbReference type="STRING" id="135651.G0PDN9"/>
<dbReference type="AlphaFoldDB" id="G0PDN9"/>
<accession>G0PDN9</accession>
<feature type="compositionally biased region" description="Polar residues" evidence="14">
    <location>
        <begin position="699"/>
        <end position="742"/>
    </location>
</feature>
<feature type="compositionally biased region" description="Low complexity" evidence="14">
    <location>
        <begin position="145"/>
        <end position="159"/>
    </location>
</feature>
<dbReference type="PROSITE" id="PS00108">
    <property type="entry name" value="PROTEIN_KINASE_ST"/>
    <property type="match status" value="1"/>
</dbReference>
<feature type="compositionally biased region" description="Basic and acidic residues" evidence="14">
    <location>
        <begin position="685"/>
        <end position="695"/>
    </location>
</feature>
<dbReference type="Pfam" id="PF00069">
    <property type="entry name" value="Pkinase"/>
    <property type="match status" value="1"/>
</dbReference>
<evidence type="ECO:0000256" key="2">
    <source>
        <dbReference type="ARBA" id="ARBA00022527"/>
    </source>
</evidence>
<dbReference type="Proteomes" id="UP000008068">
    <property type="component" value="Unassembled WGS sequence"/>
</dbReference>
<feature type="compositionally biased region" description="Basic and acidic residues" evidence="14">
    <location>
        <begin position="106"/>
        <end position="115"/>
    </location>
</feature>
<evidence type="ECO:0000313" key="16">
    <source>
        <dbReference type="EMBL" id="EGT51915.1"/>
    </source>
</evidence>
<feature type="compositionally biased region" description="Polar residues" evidence="14">
    <location>
        <begin position="553"/>
        <end position="571"/>
    </location>
</feature>
<comment type="catalytic activity">
    <reaction evidence="11">
        <text>L-threonyl-[protein] + ATP = O-phospho-L-threonyl-[protein] + ADP + H(+)</text>
        <dbReference type="Rhea" id="RHEA:46608"/>
        <dbReference type="Rhea" id="RHEA-COMP:11060"/>
        <dbReference type="Rhea" id="RHEA-COMP:11605"/>
        <dbReference type="ChEBI" id="CHEBI:15378"/>
        <dbReference type="ChEBI" id="CHEBI:30013"/>
        <dbReference type="ChEBI" id="CHEBI:30616"/>
        <dbReference type="ChEBI" id="CHEBI:61977"/>
        <dbReference type="ChEBI" id="CHEBI:456216"/>
        <dbReference type="EC" id="2.7.11.1"/>
    </reaction>
</comment>
<name>G0PDN9_CAEBE</name>
<keyword evidence="9" id="KW-0131">Cell cycle</keyword>
<dbReference type="InterPro" id="IPR017441">
    <property type="entry name" value="Protein_kinase_ATP_BS"/>
</dbReference>
<dbReference type="GO" id="GO:0046872">
    <property type="term" value="F:metal ion binding"/>
    <property type="evidence" value="ECO:0007669"/>
    <property type="project" value="UniProtKB-KW"/>
</dbReference>
<feature type="region of interest" description="Disordered" evidence="14">
    <location>
        <begin position="101"/>
        <end position="159"/>
    </location>
</feature>
<dbReference type="GO" id="GO:0005524">
    <property type="term" value="F:ATP binding"/>
    <property type="evidence" value="ECO:0007669"/>
    <property type="project" value="UniProtKB-UniRule"/>
</dbReference>
<sequence>MNKFNRTAYLTTFPMRSWVRVGEIHELRRNPRLEKKEDEDKKKKEKRNLETKAERRERLGELRISPQAPKKKSPVGPSKREPMQITKDGQIKLVHPLYNPNALADSAHDDTDHAPTSRRSSQFRSIRQAGSRRPSLPLLGDFRGSVPSTSSAHSAPSTPIRNIKPVLEQLYQTLETLGSGSFGTVLKVRSREDQKEYAIKVCEKRGGAREAHIFFKVSIHENLMKMFYAWEEKAQVFLQLEMCGENLLTRLQNGVEEPDIWTILMMLAQGLEHLHSHGVIHNDVKPENCLLGMDQQWKIADFGISIDMDSDLDGTGAMKGDKMDGDSRYLAPEAMEGTPAKPWDVFSLGVTMLEVATDVWLPTNGDGWQDIRNDRIPRSLYPEGRSLDLKALIDQMTFRDPKARPTCEELLWHPGILRRLSRSAEPDTPSTSGASDQEEEEQPSTSGPRPRAPFRNLDTPSTSDEGAPKEAEQPSTSGPRTSIPFLSPSTSGASDEEDGNQPSTSGNWRRAKCPSSSDEGAPKKENQPSTSGNWRRTKCPSSSDEGTPEKDQPSTSGSRPRNQRWSPSTSVEGAPRPMTKRRNPRTPKEEASRPRTTVKRASEPRELEQELAIPDLTAGLEALSSPSAPPTKVARQSIRSQQAEARMPIPLDLYGEDSPIARRAAPIQRRGDIFGEGGASGSRPRGLDFDRKLEDFITPQGSAFTTPASQGSSKCESRTPELSSTAPKSFSTAPMSSSTTPESQGSHGSSSTSPKSSSTDPASASSALASQWSQESSTTAPESQWSQESSSTAPGSQ</sequence>
<keyword evidence="4" id="KW-0479">Metal-binding</keyword>
<keyword evidence="7 13" id="KW-0067">ATP-binding</keyword>
<feature type="compositionally biased region" description="Polar residues" evidence="14">
    <location>
        <begin position="778"/>
        <end position="797"/>
    </location>
</feature>
<evidence type="ECO:0000256" key="6">
    <source>
        <dbReference type="ARBA" id="ARBA00022777"/>
    </source>
</evidence>
<dbReference type="Gene3D" id="1.10.510.10">
    <property type="entry name" value="Transferase(Phosphotransferase) domain 1"/>
    <property type="match status" value="1"/>
</dbReference>
<dbReference type="GO" id="GO:0004674">
    <property type="term" value="F:protein serine/threonine kinase activity"/>
    <property type="evidence" value="ECO:0007669"/>
    <property type="project" value="UniProtKB-KW"/>
</dbReference>
<feature type="domain" description="Protein kinase" evidence="15">
    <location>
        <begin position="171"/>
        <end position="416"/>
    </location>
</feature>
<evidence type="ECO:0000256" key="14">
    <source>
        <dbReference type="SAM" id="MobiDB-lite"/>
    </source>
</evidence>
<dbReference type="PROSITE" id="PS00107">
    <property type="entry name" value="PROTEIN_KINASE_ATP"/>
    <property type="match status" value="1"/>
</dbReference>
<feature type="compositionally biased region" description="Low complexity" evidence="14">
    <location>
        <begin position="743"/>
        <end position="777"/>
    </location>
</feature>
<dbReference type="OrthoDB" id="5337378at2759"/>
<keyword evidence="6" id="KW-0418">Kinase</keyword>
<protein>
    <recommendedName>
        <fullName evidence="1">non-specific serine/threonine protein kinase</fullName>
        <ecNumber evidence="1">2.7.11.1</ecNumber>
    </recommendedName>
</protein>
<feature type="compositionally biased region" description="Polar residues" evidence="14">
    <location>
        <begin position="527"/>
        <end position="545"/>
    </location>
</feature>
<feature type="region of interest" description="Disordered" evidence="14">
    <location>
        <begin position="421"/>
        <end position="797"/>
    </location>
</feature>
<dbReference type="HOGENOM" id="CLU_352752_0_0_1"/>
<comment type="catalytic activity">
    <reaction evidence="12">
        <text>L-seryl-[protein] + ATP = O-phospho-L-seryl-[protein] + ADP + H(+)</text>
        <dbReference type="Rhea" id="RHEA:17989"/>
        <dbReference type="Rhea" id="RHEA-COMP:9863"/>
        <dbReference type="Rhea" id="RHEA-COMP:11604"/>
        <dbReference type="ChEBI" id="CHEBI:15378"/>
        <dbReference type="ChEBI" id="CHEBI:29999"/>
        <dbReference type="ChEBI" id="CHEBI:30616"/>
        <dbReference type="ChEBI" id="CHEBI:83421"/>
        <dbReference type="ChEBI" id="CHEBI:456216"/>
        <dbReference type="EC" id="2.7.11.1"/>
    </reaction>
</comment>
<evidence type="ECO:0000256" key="4">
    <source>
        <dbReference type="ARBA" id="ARBA00022723"/>
    </source>
</evidence>
<dbReference type="Gene3D" id="3.30.200.20">
    <property type="entry name" value="Phosphorylase Kinase, domain 1"/>
    <property type="match status" value="1"/>
</dbReference>
<dbReference type="GO" id="GO:0051321">
    <property type="term" value="P:meiotic cell cycle"/>
    <property type="evidence" value="ECO:0007669"/>
    <property type="project" value="TreeGrafter"/>
</dbReference>
<dbReference type="SMART" id="SM00220">
    <property type="entry name" value="S_TKc"/>
    <property type="match status" value="1"/>
</dbReference>
<feature type="binding site" evidence="13">
    <location>
        <position position="200"/>
    </location>
    <ligand>
        <name>ATP</name>
        <dbReference type="ChEBI" id="CHEBI:30616"/>
    </ligand>
</feature>
<dbReference type="eggNOG" id="KOG0601">
    <property type="taxonomic scope" value="Eukaryota"/>
</dbReference>
<evidence type="ECO:0000256" key="1">
    <source>
        <dbReference type="ARBA" id="ARBA00012513"/>
    </source>
</evidence>
<dbReference type="GO" id="GO:0005634">
    <property type="term" value="C:nucleus"/>
    <property type="evidence" value="ECO:0007669"/>
    <property type="project" value="TreeGrafter"/>
</dbReference>
<evidence type="ECO:0000259" key="15">
    <source>
        <dbReference type="PROSITE" id="PS50011"/>
    </source>
</evidence>
<comment type="similarity">
    <text evidence="10">Belongs to the protein kinase superfamily. Ser/Thr protein kinase family. GCN2 subfamily.</text>
</comment>
<proteinExistence type="inferred from homology"/>
<dbReference type="InterPro" id="IPR011009">
    <property type="entry name" value="Kinase-like_dom_sf"/>
</dbReference>
<organism evidence="17">
    <name type="scientific">Caenorhabditis brenneri</name>
    <name type="common">Nematode worm</name>
    <dbReference type="NCBI Taxonomy" id="135651"/>
    <lineage>
        <taxon>Eukaryota</taxon>
        <taxon>Metazoa</taxon>
        <taxon>Ecdysozoa</taxon>
        <taxon>Nematoda</taxon>
        <taxon>Chromadorea</taxon>
        <taxon>Rhabditida</taxon>
        <taxon>Rhabditina</taxon>
        <taxon>Rhabditomorpha</taxon>
        <taxon>Rhabditoidea</taxon>
        <taxon>Rhabditidae</taxon>
        <taxon>Peloderinae</taxon>
        <taxon>Caenorhabditis</taxon>
    </lineage>
</organism>
<dbReference type="InParanoid" id="G0PDN9"/>
<evidence type="ECO:0000256" key="7">
    <source>
        <dbReference type="ARBA" id="ARBA00022840"/>
    </source>
</evidence>
<dbReference type="PANTHER" id="PTHR11042">
    <property type="entry name" value="EUKARYOTIC TRANSLATION INITIATION FACTOR 2-ALPHA KINASE EIF2-ALPHA KINASE -RELATED"/>
    <property type="match status" value="1"/>
</dbReference>
<keyword evidence="5 13" id="KW-0547">Nucleotide-binding</keyword>
<evidence type="ECO:0000256" key="10">
    <source>
        <dbReference type="ARBA" id="ARBA00037982"/>
    </source>
</evidence>
<gene>
    <name evidence="16" type="ORF">CAEBREN_24476</name>
</gene>
<evidence type="ECO:0000256" key="5">
    <source>
        <dbReference type="ARBA" id="ARBA00022741"/>
    </source>
</evidence>
<evidence type="ECO:0000313" key="17">
    <source>
        <dbReference type="Proteomes" id="UP000008068"/>
    </source>
</evidence>
<dbReference type="InterPro" id="IPR000719">
    <property type="entry name" value="Prot_kinase_dom"/>
</dbReference>
<dbReference type="GO" id="GO:0110031">
    <property type="term" value="P:negative regulation of G2/MI transition of meiotic cell cycle"/>
    <property type="evidence" value="ECO:0007669"/>
    <property type="project" value="TreeGrafter"/>
</dbReference>
<dbReference type="EC" id="2.7.11.1" evidence="1"/>
<evidence type="ECO:0000256" key="9">
    <source>
        <dbReference type="ARBA" id="ARBA00023306"/>
    </source>
</evidence>
<feature type="region of interest" description="Disordered" evidence="14">
    <location>
        <begin position="31"/>
        <end position="86"/>
    </location>
</feature>
<dbReference type="PROSITE" id="PS50011">
    <property type="entry name" value="PROTEIN_KINASE_DOM"/>
    <property type="match status" value="1"/>
</dbReference>
<evidence type="ECO:0000256" key="8">
    <source>
        <dbReference type="ARBA" id="ARBA00022842"/>
    </source>
</evidence>
<dbReference type="SUPFAM" id="SSF56112">
    <property type="entry name" value="Protein kinase-like (PK-like)"/>
    <property type="match status" value="1"/>
</dbReference>
<evidence type="ECO:0000256" key="13">
    <source>
        <dbReference type="PROSITE-ProRule" id="PRU10141"/>
    </source>
</evidence>
<feature type="compositionally biased region" description="Low complexity" evidence="14">
    <location>
        <begin position="117"/>
        <end position="128"/>
    </location>
</feature>
<dbReference type="EMBL" id="GL380282">
    <property type="protein sequence ID" value="EGT51915.1"/>
    <property type="molecule type" value="Genomic_DNA"/>
</dbReference>
<keyword evidence="3" id="KW-0808">Transferase</keyword>
<evidence type="ECO:0000256" key="11">
    <source>
        <dbReference type="ARBA" id="ARBA00047899"/>
    </source>
</evidence>
<dbReference type="InterPro" id="IPR008271">
    <property type="entry name" value="Ser/Thr_kinase_AS"/>
</dbReference>
<dbReference type="InterPro" id="IPR050339">
    <property type="entry name" value="CC_SR_Kinase"/>
</dbReference>
<keyword evidence="17" id="KW-1185">Reference proteome</keyword>
<dbReference type="PANTHER" id="PTHR11042:SF183">
    <property type="entry name" value="MEMBRANE-ASSOCIATED TYROSINE- AND THREONINE-SPECIFIC CDC2-INHIBITORY KINASE"/>
    <property type="match status" value="1"/>
</dbReference>
<dbReference type="GO" id="GO:0005737">
    <property type="term" value="C:cytoplasm"/>
    <property type="evidence" value="ECO:0007669"/>
    <property type="project" value="TreeGrafter"/>
</dbReference>
<keyword evidence="8" id="KW-0460">Magnesium</keyword>
<reference evidence="17" key="1">
    <citation type="submission" date="2011-07" db="EMBL/GenBank/DDBJ databases">
        <authorList>
            <consortium name="Caenorhabditis brenneri Sequencing and Analysis Consortium"/>
            <person name="Wilson R.K."/>
        </authorList>
    </citation>
    <scope>NUCLEOTIDE SEQUENCE [LARGE SCALE GENOMIC DNA]</scope>
    <source>
        <strain evidence="17">PB2801</strain>
    </source>
</reference>
<evidence type="ECO:0000256" key="12">
    <source>
        <dbReference type="ARBA" id="ARBA00048679"/>
    </source>
</evidence>
<keyword evidence="2" id="KW-0723">Serine/threonine-protein kinase</keyword>
<feature type="compositionally biased region" description="Basic and acidic residues" evidence="14">
    <location>
        <begin position="31"/>
        <end position="61"/>
    </location>
</feature>